<dbReference type="RefSeq" id="WP_132090618.1">
    <property type="nucleotide sequence ID" value="NZ_JANKAQ010000004.1"/>
</dbReference>
<evidence type="ECO:0000256" key="4">
    <source>
        <dbReference type="ARBA" id="ARBA00022692"/>
    </source>
</evidence>
<evidence type="ECO:0000256" key="7">
    <source>
        <dbReference type="ARBA" id="ARBA00023136"/>
    </source>
</evidence>
<keyword evidence="7 11" id="KW-0472">Membrane</keyword>
<dbReference type="InterPro" id="IPR047196">
    <property type="entry name" value="YidC_ALB_C"/>
</dbReference>
<feature type="compositionally biased region" description="Polar residues" evidence="10">
    <location>
        <begin position="361"/>
        <end position="377"/>
    </location>
</feature>
<feature type="transmembrane region" description="Helical" evidence="11">
    <location>
        <begin position="112"/>
        <end position="130"/>
    </location>
</feature>
<evidence type="ECO:0000259" key="12">
    <source>
        <dbReference type="Pfam" id="PF02096"/>
    </source>
</evidence>
<keyword evidence="6 11" id="KW-1133">Transmembrane helix</keyword>
<evidence type="ECO:0000256" key="10">
    <source>
        <dbReference type="SAM" id="MobiDB-lite"/>
    </source>
</evidence>
<name>A0A4R2LXX7_9FIRM</name>
<dbReference type="NCBIfam" id="TIGR03592">
    <property type="entry name" value="yidC_oxa1_cterm"/>
    <property type="match status" value="1"/>
</dbReference>
<dbReference type="InterPro" id="IPR028055">
    <property type="entry name" value="YidC/Oxa/ALB_C"/>
</dbReference>
<evidence type="ECO:0000256" key="1">
    <source>
        <dbReference type="ARBA" id="ARBA00004651"/>
    </source>
</evidence>
<dbReference type="GO" id="GO:0032977">
    <property type="term" value="F:membrane insertase activity"/>
    <property type="evidence" value="ECO:0007669"/>
    <property type="project" value="InterPro"/>
</dbReference>
<dbReference type="PANTHER" id="PTHR12428">
    <property type="entry name" value="OXA1"/>
    <property type="match status" value="1"/>
</dbReference>
<reference evidence="13 14" key="1">
    <citation type="submission" date="2019-03" db="EMBL/GenBank/DDBJ databases">
        <title>Genomic Encyclopedia of Type Strains, Phase IV (KMG-IV): sequencing the most valuable type-strain genomes for metagenomic binning, comparative biology and taxonomic classification.</title>
        <authorList>
            <person name="Goeker M."/>
        </authorList>
    </citation>
    <scope>NUCLEOTIDE SEQUENCE [LARGE SCALE GENOMIC DNA]</scope>
    <source>
        <strain evidence="13 14">DSM 28559</strain>
    </source>
</reference>
<evidence type="ECO:0000256" key="3">
    <source>
        <dbReference type="ARBA" id="ARBA00022475"/>
    </source>
</evidence>
<dbReference type="Pfam" id="PF02096">
    <property type="entry name" value="60KD_IMP"/>
    <property type="match status" value="1"/>
</dbReference>
<evidence type="ECO:0000256" key="11">
    <source>
        <dbReference type="SAM" id="Phobius"/>
    </source>
</evidence>
<accession>A0A4R2LXX7</accession>
<feature type="region of interest" description="Disordered" evidence="10">
    <location>
        <begin position="356"/>
        <end position="422"/>
    </location>
</feature>
<keyword evidence="14" id="KW-1185">Reference proteome</keyword>
<comment type="caution">
    <text evidence="13">The sequence shown here is derived from an EMBL/GenBank/DDBJ whole genome shotgun (WGS) entry which is preliminary data.</text>
</comment>
<dbReference type="GO" id="GO:0005886">
    <property type="term" value="C:plasma membrane"/>
    <property type="evidence" value="ECO:0007669"/>
    <property type="project" value="UniProtKB-SubCell"/>
</dbReference>
<gene>
    <name evidence="13" type="ORF">EV212_104240</name>
</gene>
<organism evidence="13 14">
    <name type="scientific">Frisingicoccus caecimuris</name>
    <dbReference type="NCBI Taxonomy" id="1796636"/>
    <lineage>
        <taxon>Bacteria</taxon>
        <taxon>Bacillati</taxon>
        <taxon>Bacillota</taxon>
        <taxon>Clostridia</taxon>
        <taxon>Lachnospirales</taxon>
        <taxon>Lachnospiraceae</taxon>
        <taxon>Frisingicoccus</taxon>
    </lineage>
</organism>
<evidence type="ECO:0000313" key="13">
    <source>
        <dbReference type="EMBL" id="TCO85183.1"/>
    </source>
</evidence>
<dbReference type="InterPro" id="IPR001708">
    <property type="entry name" value="YidC/ALB3/OXA1/COX18"/>
</dbReference>
<evidence type="ECO:0000313" key="14">
    <source>
        <dbReference type="Proteomes" id="UP000295711"/>
    </source>
</evidence>
<evidence type="ECO:0000256" key="2">
    <source>
        <dbReference type="ARBA" id="ARBA00022448"/>
    </source>
</evidence>
<comment type="similarity">
    <text evidence="9">Belongs to the OXA1/ALB3/YidC family.</text>
</comment>
<feature type="domain" description="Membrane insertase YidC/Oxa/ALB C-terminal" evidence="12">
    <location>
        <begin position="40"/>
        <end position="327"/>
    </location>
</feature>
<dbReference type="EMBL" id="SLXA01000004">
    <property type="protein sequence ID" value="TCO85183.1"/>
    <property type="molecule type" value="Genomic_DNA"/>
</dbReference>
<feature type="transmembrane region" description="Helical" evidence="11">
    <location>
        <begin position="12"/>
        <end position="28"/>
    </location>
</feature>
<proteinExistence type="inferred from homology"/>
<dbReference type="OrthoDB" id="9780552at2"/>
<evidence type="ECO:0000256" key="8">
    <source>
        <dbReference type="ARBA" id="ARBA00023186"/>
    </source>
</evidence>
<comment type="subcellular location">
    <subcellularLocation>
        <location evidence="1">Cell membrane</location>
        <topology evidence="1">Multi-pass membrane protein</topology>
    </subcellularLocation>
    <subcellularLocation>
        <location evidence="9">Membrane</location>
        <topology evidence="9">Multi-pass membrane protein</topology>
    </subcellularLocation>
</comment>
<protein>
    <submittedName>
        <fullName evidence="13">YidC/Oxa1 family membrane protein insertase</fullName>
    </submittedName>
</protein>
<keyword evidence="8" id="KW-0143">Chaperone</keyword>
<keyword evidence="2" id="KW-0813">Transport</keyword>
<feature type="transmembrane region" description="Helical" evidence="11">
    <location>
        <begin position="290"/>
        <end position="312"/>
    </location>
</feature>
<feature type="transmembrane region" description="Helical" evidence="11">
    <location>
        <begin position="34"/>
        <end position="57"/>
    </location>
</feature>
<evidence type="ECO:0000256" key="6">
    <source>
        <dbReference type="ARBA" id="ARBA00022989"/>
    </source>
</evidence>
<dbReference type="CDD" id="cd20070">
    <property type="entry name" value="5TM_YidC_Alb3"/>
    <property type="match status" value="1"/>
</dbReference>
<keyword evidence="3" id="KW-1003">Cell membrane</keyword>
<keyword evidence="5" id="KW-0653">Protein transport</keyword>
<dbReference type="PANTHER" id="PTHR12428:SF65">
    <property type="entry name" value="CYTOCHROME C OXIDASE ASSEMBLY PROTEIN COX18, MITOCHONDRIAL"/>
    <property type="match status" value="1"/>
</dbReference>
<dbReference type="Proteomes" id="UP000295711">
    <property type="component" value="Unassembled WGS sequence"/>
</dbReference>
<feature type="transmembrane region" description="Helical" evidence="11">
    <location>
        <begin position="241"/>
        <end position="261"/>
    </location>
</feature>
<dbReference type="GO" id="GO:0051205">
    <property type="term" value="P:protein insertion into membrane"/>
    <property type="evidence" value="ECO:0007669"/>
    <property type="project" value="TreeGrafter"/>
</dbReference>
<dbReference type="AlphaFoldDB" id="A0A4R2LXX7"/>
<evidence type="ECO:0000256" key="9">
    <source>
        <dbReference type="RuleBase" id="RU003945"/>
    </source>
</evidence>
<evidence type="ECO:0000256" key="5">
    <source>
        <dbReference type="ARBA" id="ARBA00022927"/>
    </source>
</evidence>
<dbReference type="GO" id="GO:0015031">
    <property type="term" value="P:protein transport"/>
    <property type="evidence" value="ECO:0007669"/>
    <property type="project" value="UniProtKB-KW"/>
</dbReference>
<sequence length="422" mass="46602">MDVIVLTKVGGILGPFALIFGLIMNAIYEVLDLVGIPNVALTIILFTLIANILMLPLTIKQQRYSRVSALVTPEIQKINKKYKGRTDEVSQRRMQAETMEVYKKYGASPSSGCLPVLISFPILLALYRIIYNIPSYVNSIHDLFLTIATPIQQTTGGAAIMDQLIEELKISVTKFDFQDIEKIIDALNGVKTTGWDTVANAFASNPNVVQAINNVKDTIININSMPGGLNVMDAPVHFSQGMAGIFPGILIPILAGVTQYLSVKITTPKNNNAAAAPENDMAQSMKMMNVFMPLFSVWICFTLPAGVGLYWVCNSVFRTLMVVIVNRFFNNKDIDELVKENAEKVAERKGKPTFTEKLMSNGASNAQEETKKYQSMSDIAKANRSKKDYMPKNYTPVDKDVPLDPGSISSIAHMLDKSKKDD</sequence>
<keyword evidence="4 9" id="KW-0812">Transmembrane</keyword>